<evidence type="ECO:0000313" key="3">
    <source>
        <dbReference type="EMBL" id="KAK3327203.1"/>
    </source>
</evidence>
<keyword evidence="2" id="KW-0472">Membrane</keyword>
<name>A0AAE0ILM0_9PEZI</name>
<reference evidence="3" key="2">
    <citation type="submission" date="2023-06" db="EMBL/GenBank/DDBJ databases">
        <authorList>
            <consortium name="Lawrence Berkeley National Laboratory"/>
            <person name="Haridas S."/>
            <person name="Hensen N."/>
            <person name="Bonometti L."/>
            <person name="Westerberg I."/>
            <person name="Brannstrom I.O."/>
            <person name="Guillou S."/>
            <person name="Cros-Aarteil S."/>
            <person name="Calhoun S."/>
            <person name="Kuo A."/>
            <person name="Mondo S."/>
            <person name="Pangilinan J."/>
            <person name="Riley R."/>
            <person name="Labutti K."/>
            <person name="Andreopoulos B."/>
            <person name="Lipzen A."/>
            <person name="Chen C."/>
            <person name="Yanf M."/>
            <person name="Daum C."/>
            <person name="Ng V."/>
            <person name="Clum A."/>
            <person name="Steindorff A."/>
            <person name="Ohm R."/>
            <person name="Martin F."/>
            <person name="Silar P."/>
            <person name="Natvig D."/>
            <person name="Lalanne C."/>
            <person name="Gautier V."/>
            <person name="Ament-Velasquez S.L."/>
            <person name="Kruys A."/>
            <person name="Hutchinson M.I."/>
            <person name="Powell A.J."/>
            <person name="Barry K."/>
            <person name="Miller A.N."/>
            <person name="Grigoriev I.V."/>
            <person name="Debuchy R."/>
            <person name="Gladieux P."/>
            <person name="Thoren M.H."/>
            <person name="Johannesson H."/>
        </authorList>
    </citation>
    <scope>NUCLEOTIDE SEQUENCE</scope>
    <source>
        <strain evidence="3">SMH4131-1</strain>
    </source>
</reference>
<evidence type="ECO:0000313" key="4">
    <source>
        <dbReference type="Proteomes" id="UP001286456"/>
    </source>
</evidence>
<gene>
    <name evidence="3" type="ORF">B0T19DRAFT_156325</name>
</gene>
<dbReference type="Proteomes" id="UP001286456">
    <property type="component" value="Unassembled WGS sequence"/>
</dbReference>
<evidence type="ECO:0000256" key="1">
    <source>
        <dbReference type="SAM" id="MobiDB-lite"/>
    </source>
</evidence>
<protein>
    <submittedName>
        <fullName evidence="3">Uncharacterized protein</fullName>
    </submittedName>
</protein>
<feature type="compositionally biased region" description="Polar residues" evidence="1">
    <location>
        <begin position="31"/>
        <end position="40"/>
    </location>
</feature>
<keyword evidence="2" id="KW-1133">Transmembrane helix</keyword>
<organism evidence="3 4">
    <name type="scientific">Cercophora scortea</name>
    <dbReference type="NCBI Taxonomy" id="314031"/>
    <lineage>
        <taxon>Eukaryota</taxon>
        <taxon>Fungi</taxon>
        <taxon>Dikarya</taxon>
        <taxon>Ascomycota</taxon>
        <taxon>Pezizomycotina</taxon>
        <taxon>Sordariomycetes</taxon>
        <taxon>Sordariomycetidae</taxon>
        <taxon>Sordariales</taxon>
        <taxon>Lasiosphaeriaceae</taxon>
        <taxon>Cercophora</taxon>
    </lineage>
</organism>
<keyword evidence="2" id="KW-0812">Transmembrane</keyword>
<evidence type="ECO:0000256" key="2">
    <source>
        <dbReference type="SAM" id="Phobius"/>
    </source>
</evidence>
<dbReference type="AlphaFoldDB" id="A0AAE0ILM0"/>
<comment type="caution">
    <text evidence="3">The sequence shown here is derived from an EMBL/GenBank/DDBJ whole genome shotgun (WGS) entry which is preliminary data.</text>
</comment>
<feature type="region of interest" description="Disordered" evidence="1">
    <location>
        <begin position="1"/>
        <end position="40"/>
    </location>
</feature>
<proteinExistence type="predicted"/>
<keyword evidence="4" id="KW-1185">Reference proteome</keyword>
<feature type="compositionally biased region" description="Low complexity" evidence="1">
    <location>
        <begin position="162"/>
        <end position="314"/>
    </location>
</feature>
<feature type="region of interest" description="Disordered" evidence="1">
    <location>
        <begin position="159"/>
        <end position="314"/>
    </location>
</feature>
<accession>A0AAE0ILM0</accession>
<dbReference type="EMBL" id="JAUEPO010000003">
    <property type="protein sequence ID" value="KAK3327203.1"/>
    <property type="molecule type" value="Genomic_DNA"/>
</dbReference>
<sequence>MDSHRSGDVPPPTTFLPLEAQEKSTPADGKTPSTHSATWQQPLSTTKKMFSARRLFLTFSVCLLVLVGLASASSSRTWQRIPCHGGEAPREATEPESGPLSLSSLLNAASPKALHEILQKHFPGRYQHGVWPSEREAVEAVHRVDEALATSLLQLAKRDGNSTAVPSSASSSFSGSSTSSPSESASTTPPASSTLPPVSSPASSSPIVSSTPSSSAKPPASTSTPPITSSTSKSPVSTSSEPSSTSESQSSTSGTSSKPAESSFSRSRPSSVLDVETTSIGPSSTSQSVSSLSDDGDTTLTTSTIGPSTTTMASTSTSRTLRLVIETFTSTNSNNGAVVTVVQTTYVDPEPAQTGTASTTKSPGSLQNAASKRGVAHGVVAGAVIGAALFI</sequence>
<reference evidence="3" key="1">
    <citation type="journal article" date="2023" name="Mol. Phylogenet. Evol.">
        <title>Genome-scale phylogeny and comparative genomics of the fungal order Sordariales.</title>
        <authorList>
            <person name="Hensen N."/>
            <person name="Bonometti L."/>
            <person name="Westerberg I."/>
            <person name="Brannstrom I.O."/>
            <person name="Guillou S."/>
            <person name="Cros-Aarteil S."/>
            <person name="Calhoun S."/>
            <person name="Haridas S."/>
            <person name="Kuo A."/>
            <person name="Mondo S."/>
            <person name="Pangilinan J."/>
            <person name="Riley R."/>
            <person name="LaButti K."/>
            <person name="Andreopoulos B."/>
            <person name="Lipzen A."/>
            <person name="Chen C."/>
            <person name="Yan M."/>
            <person name="Daum C."/>
            <person name="Ng V."/>
            <person name="Clum A."/>
            <person name="Steindorff A."/>
            <person name="Ohm R.A."/>
            <person name="Martin F."/>
            <person name="Silar P."/>
            <person name="Natvig D.O."/>
            <person name="Lalanne C."/>
            <person name="Gautier V."/>
            <person name="Ament-Velasquez S.L."/>
            <person name="Kruys A."/>
            <person name="Hutchinson M.I."/>
            <person name="Powell A.J."/>
            <person name="Barry K."/>
            <person name="Miller A.N."/>
            <person name="Grigoriev I.V."/>
            <person name="Debuchy R."/>
            <person name="Gladieux P."/>
            <person name="Hiltunen Thoren M."/>
            <person name="Johannesson H."/>
        </authorList>
    </citation>
    <scope>NUCLEOTIDE SEQUENCE</scope>
    <source>
        <strain evidence="3">SMH4131-1</strain>
    </source>
</reference>
<feature type="transmembrane region" description="Helical" evidence="2">
    <location>
        <begin position="55"/>
        <end position="73"/>
    </location>
</feature>